<dbReference type="GO" id="GO:0016020">
    <property type="term" value="C:membrane"/>
    <property type="evidence" value="ECO:0007669"/>
    <property type="project" value="UniProtKB-SubCell"/>
</dbReference>
<organism evidence="6 7">
    <name type="scientific">Pelagomonas calceolata</name>
    <dbReference type="NCBI Taxonomy" id="35677"/>
    <lineage>
        <taxon>Eukaryota</taxon>
        <taxon>Sar</taxon>
        <taxon>Stramenopiles</taxon>
        <taxon>Ochrophyta</taxon>
        <taxon>Pelagophyceae</taxon>
        <taxon>Pelagomonadales</taxon>
        <taxon>Pelagomonadaceae</taxon>
        <taxon>Pelagomonas</taxon>
    </lineage>
</organism>
<feature type="domain" description="Glycosyl transferase 64" evidence="5">
    <location>
        <begin position="61"/>
        <end position="307"/>
    </location>
</feature>
<dbReference type="Gene3D" id="3.90.550.10">
    <property type="entry name" value="Spore Coat Polysaccharide Biosynthesis Protein SpsA, Chain A"/>
    <property type="match status" value="1"/>
</dbReference>
<name>A0A8J2SJP2_9STRA</name>
<evidence type="ECO:0000256" key="3">
    <source>
        <dbReference type="ARBA" id="ARBA00023136"/>
    </source>
</evidence>
<evidence type="ECO:0000313" key="7">
    <source>
        <dbReference type="Proteomes" id="UP000789595"/>
    </source>
</evidence>
<proteinExistence type="predicted"/>
<gene>
    <name evidence="6" type="ORF">PECAL_2P18800</name>
</gene>
<accession>A0A8J2SJP2</accession>
<protein>
    <recommendedName>
        <fullName evidence="5">Glycosyl transferase 64 domain-containing protein</fullName>
    </recommendedName>
</protein>
<dbReference type="EMBL" id="CAKKNE010000002">
    <property type="protein sequence ID" value="CAH0368791.1"/>
    <property type="molecule type" value="Genomic_DNA"/>
</dbReference>
<dbReference type="InterPro" id="IPR015338">
    <property type="entry name" value="GT64_dom"/>
</dbReference>
<evidence type="ECO:0000313" key="6">
    <source>
        <dbReference type="EMBL" id="CAH0368791.1"/>
    </source>
</evidence>
<keyword evidence="7" id="KW-1185">Reference proteome</keyword>
<dbReference type="Pfam" id="PF09258">
    <property type="entry name" value="Glyco_transf_64"/>
    <property type="match status" value="1"/>
</dbReference>
<dbReference type="Proteomes" id="UP000789595">
    <property type="component" value="Unassembled WGS sequence"/>
</dbReference>
<reference evidence="6" key="1">
    <citation type="submission" date="2021-11" db="EMBL/GenBank/DDBJ databases">
        <authorList>
            <consortium name="Genoscope - CEA"/>
            <person name="William W."/>
        </authorList>
    </citation>
    <scope>NUCLEOTIDE SEQUENCE</scope>
</reference>
<dbReference type="AlphaFoldDB" id="A0A8J2SJP2"/>
<dbReference type="InterPro" id="IPR029044">
    <property type="entry name" value="Nucleotide-diphossugar_trans"/>
</dbReference>
<dbReference type="PANTHER" id="PTHR48261">
    <property type="entry name" value="ACETYLGLUCOSAMINYLTRANSFERASE"/>
    <property type="match status" value="1"/>
</dbReference>
<evidence type="ECO:0000256" key="4">
    <source>
        <dbReference type="ARBA" id="ARBA00023157"/>
    </source>
</evidence>
<dbReference type="InterPro" id="IPR004263">
    <property type="entry name" value="Exostosin"/>
</dbReference>
<keyword evidence="3" id="KW-0472">Membrane</keyword>
<sequence length="315" mass="33919">MGRTHATPSMRTRRALLALLAGLLGAAALVVGALRAQLGVDPRLAARPARPAGARGCSVRVNTFRRNDLLAGFVEHYERCEAAAEIVVVWSDPANAPPRWLARRRARGGAAPLRVERFAEDSLNNRFALQRRPAADAVFSVDDDVILACADLRRLVDAWAAAPANMAGVAPRLVARDARTRRWRYLRSWHVWWTGRFSLVLTKAAVLHRDHFAAYRAPALAAARARVDAGRNCEDLLMACVVANATRAPPLWVSARYVDRGQALLGLGGHQGISAAAGHVAARGECLDAFAGPFGGLPLATGAAKLSDARAAWLW</sequence>
<evidence type="ECO:0000256" key="1">
    <source>
        <dbReference type="ARBA" id="ARBA00004370"/>
    </source>
</evidence>
<evidence type="ECO:0000256" key="2">
    <source>
        <dbReference type="ARBA" id="ARBA00022679"/>
    </source>
</evidence>
<keyword evidence="4" id="KW-1015">Disulfide bond</keyword>
<dbReference type="SUPFAM" id="SSF53448">
    <property type="entry name" value="Nucleotide-diphospho-sugar transferases"/>
    <property type="match status" value="1"/>
</dbReference>
<comment type="subcellular location">
    <subcellularLocation>
        <location evidence="1">Membrane</location>
    </subcellularLocation>
</comment>
<dbReference type="OrthoDB" id="5954868at2759"/>
<keyword evidence="2" id="KW-0808">Transferase</keyword>
<dbReference type="PANTHER" id="PTHR48261:SF2">
    <property type="entry name" value="ACETYLGLUCOSAMINYLTRANSFERASE"/>
    <property type="match status" value="1"/>
</dbReference>
<dbReference type="GO" id="GO:0016757">
    <property type="term" value="F:glycosyltransferase activity"/>
    <property type="evidence" value="ECO:0007669"/>
    <property type="project" value="InterPro"/>
</dbReference>
<comment type="caution">
    <text evidence="6">The sequence shown here is derived from an EMBL/GenBank/DDBJ whole genome shotgun (WGS) entry which is preliminary data.</text>
</comment>
<evidence type="ECO:0000259" key="5">
    <source>
        <dbReference type="Pfam" id="PF09258"/>
    </source>
</evidence>